<gene>
    <name evidence="5 8" type="primary">menE</name>
    <name evidence="8" type="ORF">E2636_05445</name>
</gene>
<dbReference type="GO" id="GO:0005524">
    <property type="term" value="F:ATP binding"/>
    <property type="evidence" value="ECO:0007669"/>
    <property type="project" value="UniProtKB-KW"/>
</dbReference>
<sequence>MYPNWLAQRVQMTPNRLALTFEGKSWTFKQLFDEVMNTAGTIKTAGLEHGARIAILAPSHPQLIITIHACWQLGCEVVLLNERLSDEELAYQIEDAQPTLVLVKENFQGRIGIYKKITLEDLSKMNSSTINIEEEWPLKRTMSIMYTSGTTGSPKGVRQTVLNHTTNATASAFNMGVQTDDVWLCTMPIFHISGLSILIRSVLYGMEVTLYSKFDVVRVVDDLVNGNVTRMSVVSVMLERILRELEERGENVSSRFLTMLVGGGPVPSHYLERAIARGIPILQTYGMTETASQTATLAPEDAARKLGSSGKPLYLSFIRIDKTNKPFEEGEICIRGGHVTPGYIGKYEQTTSQEKGWLYTGDIGYLDDEGYLFVVDRRSDLIISGGENIYPAEVENAILQHPMIREAGVCGVDDEQWGQVPIAFIVSDAEISLESLREFLQTKLAPYKLPRKLHHIKEMPRNASNKLLRRELREWVTSKSNE</sequence>
<dbReference type="Gene3D" id="3.30.300.30">
    <property type="match status" value="1"/>
</dbReference>
<dbReference type="InterPro" id="IPR042099">
    <property type="entry name" value="ANL_N_sf"/>
</dbReference>
<dbReference type="KEGG" id="panc:E2636_05445"/>
<comment type="catalytic activity">
    <reaction evidence="5">
        <text>2-succinylbenzoate + ATP + CoA = 2-succinylbenzoyl-CoA + AMP + diphosphate</text>
        <dbReference type="Rhea" id="RHEA:17009"/>
        <dbReference type="ChEBI" id="CHEBI:18325"/>
        <dbReference type="ChEBI" id="CHEBI:30616"/>
        <dbReference type="ChEBI" id="CHEBI:33019"/>
        <dbReference type="ChEBI" id="CHEBI:57287"/>
        <dbReference type="ChEBI" id="CHEBI:57364"/>
        <dbReference type="ChEBI" id="CHEBI:456215"/>
        <dbReference type="EC" id="6.2.1.26"/>
    </reaction>
</comment>
<name>A0A4P6ZWX8_9BACL</name>
<dbReference type="EMBL" id="CP038015">
    <property type="protein sequence ID" value="QBP40588.1"/>
    <property type="molecule type" value="Genomic_DNA"/>
</dbReference>
<reference evidence="8 9" key="1">
    <citation type="submission" date="2019-03" db="EMBL/GenBank/DDBJ databases">
        <title>Complete genome sequence of Paenisporosarcina antarctica CGMCC 1.6503T.</title>
        <authorList>
            <person name="Rong J.-C."/>
            <person name="Chi N.-Y."/>
            <person name="Zhang Q.-F."/>
        </authorList>
    </citation>
    <scope>NUCLEOTIDE SEQUENCE [LARGE SCALE GENOMIC DNA]</scope>
    <source>
        <strain evidence="8 9">CGMCC 1.6503</strain>
    </source>
</reference>
<dbReference type="SUPFAM" id="SSF56801">
    <property type="entry name" value="Acetyl-CoA synthetase-like"/>
    <property type="match status" value="1"/>
</dbReference>
<protein>
    <recommendedName>
        <fullName evidence="5">2-succinylbenzoate--CoA ligase</fullName>
        <ecNumber evidence="5">6.2.1.26</ecNumber>
    </recommendedName>
    <alternativeName>
        <fullName evidence="5">o-succinylbenzoyl-CoA synthetase</fullName>
        <shortName evidence="5">OSB-CoA synthetase</shortName>
    </alternativeName>
</protein>
<organism evidence="8 9">
    <name type="scientific">Paenisporosarcina antarctica</name>
    <dbReference type="NCBI Taxonomy" id="417367"/>
    <lineage>
        <taxon>Bacteria</taxon>
        <taxon>Bacillati</taxon>
        <taxon>Bacillota</taxon>
        <taxon>Bacilli</taxon>
        <taxon>Bacillales</taxon>
        <taxon>Caryophanaceae</taxon>
        <taxon>Paenisporosarcina</taxon>
    </lineage>
</organism>
<evidence type="ECO:0000256" key="2">
    <source>
        <dbReference type="ARBA" id="ARBA00022598"/>
    </source>
</evidence>
<dbReference type="GO" id="GO:0031956">
    <property type="term" value="F:medium-chain fatty acid-CoA ligase activity"/>
    <property type="evidence" value="ECO:0007669"/>
    <property type="project" value="TreeGrafter"/>
</dbReference>
<dbReference type="UniPathway" id="UPA01057">
    <property type="reaction ID" value="UER00166"/>
</dbReference>
<dbReference type="HAMAP" id="MF_00731">
    <property type="entry name" value="MenE"/>
    <property type="match status" value="1"/>
</dbReference>
<keyword evidence="9" id="KW-1185">Reference proteome</keyword>
<keyword evidence="1 5" id="KW-0474">Menaquinone biosynthesis</keyword>
<comment type="pathway">
    <text evidence="5">Quinol/quinone metabolism; menaquinone biosynthesis.</text>
</comment>
<evidence type="ECO:0000313" key="8">
    <source>
        <dbReference type="EMBL" id="QBP40588.1"/>
    </source>
</evidence>
<evidence type="ECO:0000256" key="5">
    <source>
        <dbReference type="HAMAP-Rule" id="MF_00731"/>
    </source>
</evidence>
<evidence type="ECO:0000256" key="3">
    <source>
        <dbReference type="ARBA" id="ARBA00022741"/>
    </source>
</evidence>
<dbReference type="InterPro" id="IPR010192">
    <property type="entry name" value="MenE"/>
</dbReference>
<dbReference type="Pfam" id="PF13193">
    <property type="entry name" value="AMP-binding_C"/>
    <property type="match status" value="1"/>
</dbReference>
<dbReference type="AlphaFoldDB" id="A0A4P6ZWX8"/>
<dbReference type="PANTHER" id="PTHR43201:SF32">
    <property type="entry name" value="2-SUCCINYLBENZOATE--COA LIGASE, CHLOROPLASTIC_PEROXISOMAL"/>
    <property type="match status" value="1"/>
</dbReference>
<keyword evidence="4 5" id="KW-0067">ATP-binding</keyword>
<comment type="similarity">
    <text evidence="5">Belongs to the ATP-dependent AMP-binding enzyme family. MenE subfamily.</text>
</comment>
<dbReference type="InterPro" id="IPR025110">
    <property type="entry name" value="AMP-bd_C"/>
</dbReference>
<keyword evidence="2 5" id="KW-0436">Ligase</keyword>
<comment type="pathway">
    <text evidence="5">Quinol/quinone metabolism; 1,4-dihydroxy-2-naphthoate biosynthesis; 1,4-dihydroxy-2-naphthoate from chorismate: step 5/7.</text>
</comment>
<evidence type="ECO:0000259" key="7">
    <source>
        <dbReference type="Pfam" id="PF13193"/>
    </source>
</evidence>
<dbReference type="NCBIfam" id="NF002966">
    <property type="entry name" value="PRK03640.1"/>
    <property type="match status" value="1"/>
</dbReference>
<keyword evidence="3 5" id="KW-0547">Nucleotide-binding</keyword>
<feature type="domain" description="AMP-binding enzyme C-terminal" evidence="7">
    <location>
        <begin position="393"/>
        <end position="466"/>
    </location>
</feature>
<dbReference type="Gene3D" id="3.40.50.12780">
    <property type="entry name" value="N-terminal domain of ligase-like"/>
    <property type="match status" value="1"/>
</dbReference>
<dbReference type="RefSeq" id="WP_134209292.1">
    <property type="nucleotide sequence ID" value="NZ_CP038015.1"/>
</dbReference>
<dbReference type="PANTHER" id="PTHR43201">
    <property type="entry name" value="ACYL-COA SYNTHETASE"/>
    <property type="match status" value="1"/>
</dbReference>
<dbReference type="OrthoDB" id="9762242at2"/>
<evidence type="ECO:0000313" key="9">
    <source>
        <dbReference type="Proteomes" id="UP000294292"/>
    </source>
</evidence>
<dbReference type="NCBIfam" id="TIGR01923">
    <property type="entry name" value="menE"/>
    <property type="match status" value="1"/>
</dbReference>
<dbReference type="Pfam" id="PF00501">
    <property type="entry name" value="AMP-binding"/>
    <property type="match status" value="1"/>
</dbReference>
<evidence type="ECO:0000259" key="6">
    <source>
        <dbReference type="Pfam" id="PF00501"/>
    </source>
</evidence>
<feature type="domain" description="AMP-dependent synthetase/ligase" evidence="6">
    <location>
        <begin position="7"/>
        <end position="343"/>
    </location>
</feature>
<dbReference type="GO" id="GO:0009234">
    <property type="term" value="P:menaquinone biosynthetic process"/>
    <property type="evidence" value="ECO:0007669"/>
    <property type="project" value="UniProtKB-UniRule"/>
</dbReference>
<dbReference type="PROSITE" id="PS00455">
    <property type="entry name" value="AMP_BINDING"/>
    <property type="match status" value="1"/>
</dbReference>
<dbReference type="InterPro" id="IPR000873">
    <property type="entry name" value="AMP-dep_synth/lig_dom"/>
</dbReference>
<dbReference type="InterPro" id="IPR020845">
    <property type="entry name" value="AMP-binding_CS"/>
</dbReference>
<dbReference type="GO" id="GO:0006631">
    <property type="term" value="P:fatty acid metabolic process"/>
    <property type="evidence" value="ECO:0007669"/>
    <property type="project" value="TreeGrafter"/>
</dbReference>
<proteinExistence type="inferred from homology"/>
<evidence type="ECO:0000256" key="4">
    <source>
        <dbReference type="ARBA" id="ARBA00022840"/>
    </source>
</evidence>
<comment type="function">
    <text evidence="5">Converts 2-succinylbenzoate (OSB) to 2-succinylbenzoyl-CoA (OSB-CoA).</text>
</comment>
<dbReference type="InterPro" id="IPR045851">
    <property type="entry name" value="AMP-bd_C_sf"/>
</dbReference>
<dbReference type="UniPathway" id="UPA00079"/>
<accession>A0A4P6ZWX8</accession>
<evidence type="ECO:0000256" key="1">
    <source>
        <dbReference type="ARBA" id="ARBA00022428"/>
    </source>
</evidence>
<dbReference type="EC" id="6.2.1.26" evidence="5"/>
<dbReference type="GO" id="GO:0008756">
    <property type="term" value="F:o-succinylbenzoate-CoA ligase activity"/>
    <property type="evidence" value="ECO:0007669"/>
    <property type="project" value="UniProtKB-UniRule"/>
</dbReference>
<dbReference type="Proteomes" id="UP000294292">
    <property type="component" value="Chromosome"/>
</dbReference>